<sequence length="90" mass="10104">MAQFCIEAYDDYMSAQEKCNIWYKVICTLFISCIIMIPCGIAGILYYNDTLGMISLSLGISMAFILLFGLIIVLIGACIRCREREIDSPC</sequence>
<feature type="transmembrane region" description="Helical" evidence="1">
    <location>
        <begin position="53"/>
        <end position="79"/>
    </location>
</feature>
<evidence type="ECO:0000256" key="1">
    <source>
        <dbReference type="SAM" id="Phobius"/>
    </source>
</evidence>
<dbReference type="AlphaFoldDB" id="A0A6C0DEG1"/>
<protein>
    <submittedName>
        <fullName evidence="2">Uncharacterized protein</fullName>
    </submittedName>
</protein>
<keyword evidence="1" id="KW-0812">Transmembrane</keyword>
<reference evidence="2" key="1">
    <citation type="journal article" date="2020" name="Nature">
        <title>Giant virus diversity and host interactions through global metagenomics.</title>
        <authorList>
            <person name="Schulz F."/>
            <person name="Roux S."/>
            <person name="Paez-Espino D."/>
            <person name="Jungbluth S."/>
            <person name="Walsh D.A."/>
            <person name="Denef V.J."/>
            <person name="McMahon K.D."/>
            <person name="Konstantinidis K.T."/>
            <person name="Eloe-Fadrosh E.A."/>
            <person name="Kyrpides N.C."/>
            <person name="Woyke T."/>
        </authorList>
    </citation>
    <scope>NUCLEOTIDE SEQUENCE</scope>
    <source>
        <strain evidence="2">GVMAG-M-3300023174-137</strain>
    </source>
</reference>
<proteinExistence type="predicted"/>
<accession>A0A6C0DEG1</accession>
<feature type="transmembrane region" description="Helical" evidence="1">
    <location>
        <begin position="21"/>
        <end position="47"/>
    </location>
</feature>
<organism evidence="2">
    <name type="scientific">viral metagenome</name>
    <dbReference type="NCBI Taxonomy" id="1070528"/>
    <lineage>
        <taxon>unclassified sequences</taxon>
        <taxon>metagenomes</taxon>
        <taxon>organismal metagenomes</taxon>
    </lineage>
</organism>
<name>A0A6C0DEG1_9ZZZZ</name>
<evidence type="ECO:0000313" key="2">
    <source>
        <dbReference type="EMBL" id="QHT14349.1"/>
    </source>
</evidence>
<dbReference type="EMBL" id="MN739581">
    <property type="protein sequence ID" value="QHT14349.1"/>
    <property type="molecule type" value="Genomic_DNA"/>
</dbReference>
<keyword evidence="1" id="KW-1133">Transmembrane helix</keyword>
<keyword evidence="1" id="KW-0472">Membrane</keyword>